<evidence type="ECO:0000313" key="1">
    <source>
        <dbReference type="EMBL" id="TMQ58865.1"/>
    </source>
</evidence>
<comment type="caution">
    <text evidence="1">The sequence shown here is derived from an EMBL/GenBank/DDBJ whole genome shotgun (WGS) entry which is preliminary data.</text>
</comment>
<gene>
    <name evidence="1" type="ORF">E6K76_06480</name>
</gene>
<sequence>MNAFRIVPIPQSTTNRIREGRSDGHGNLEIQPMRATEPRAMPCRVCLEDVAVGEEVFLFSYSPFERPVPYRNVGPIFVHAGGCKPYDRPAIVPDLMRRRLLALRGYDAEHRMIECDIVEGAVLESLIERFFSNPAVAYIHAHNARAGCFLCRIEREAENSPALGPLV</sequence>
<dbReference type="PIRSF" id="PIRSF034110">
    <property type="entry name" value="DUF1203"/>
    <property type="match status" value="1"/>
</dbReference>
<dbReference type="EMBL" id="VBOW01000028">
    <property type="protein sequence ID" value="TMQ58865.1"/>
    <property type="molecule type" value="Genomic_DNA"/>
</dbReference>
<name>A0A538T5E6_UNCEI</name>
<dbReference type="InterPro" id="IPR009593">
    <property type="entry name" value="DUF1203"/>
</dbReference>
<evidence type="ECO:0000313" key="2">
    <source>
        <dbReference type="Proteomes" id="UP000316852"/>
    </source>
</evidence>
<accession>A0A538T5E6</accession>
<dbReference type="Proteomes" id="UP000316852">
    <property type="component" value="Unassembled WGS sequence"/>
</dbReference>
<dbReference type="Pfam" id="PF06718">
    <property type="entry name" value="DUF1203"/>
    <property type="match status" value="1"/>
</dbReference>
<reference evidence="1 2" key="1">
    <citation type="journal article" date="2019" name="Nat. Microbiol.">
        <title>Mediterranean grassland soil C-N compound turnover is dependent on rainfall and depth, and is mediated by genomically divergent microorganisms.</title>
        <authorList>
            <person name="Diamond S."/>
            <person name="Andeer P.F."/>
            <person name="Li Z."/>
            <person name="Crits-Christoph A."/>
            <person name="Burstein D."/>
            <person name="Anantharaman K."/>
            <person name="Lane K.R."/>
            <person name="Thomas B.C."/>
            <person name="Pan C."/>
            <person name="Northen T.R."/>
            <person name="Banfield J.F."/>
        </authorList>
    </citation>
    <scope>NUCLEOTIDE SEQUENCE [LARGE SCALE GENOMIC DNA]</scope>
    <source>
        <strain evidence="1">WS_6</strain>
    </source>
</reference>
<organism evidence="1 2">
    <name type="scientific">Eiseniibacteriota bacterium</name>
    <dbReference type="NCBI Taxonomy" id="2212470"/>
    <lineage>
        <taxon>Bacteria</taxon>
        <taxon>Candidatus Eiseniibacteriota</taxon>
    </lineage>
</organism>
<dbReference type="AlphaFoldDB" id="A0A538T5E6"/>
<protein>
    <submittedName>
        <fullName evidence="1">DUF1203 domain-containing protein</fullName>
    </submittedName>
</protein>
<proteinExistence type="predicted"/>